<dbReference type="RefSeq" id="WP_304449360.1">
    <property type="nucleotide sequence ID" value="NZ_JARRAH010000001.1"/>
</dbReference>
<keyword evidence="4" id="KW-1185">Reference proteome</keyword>
<reference evidence="3 4" key="1">
    <citation type="journal article" date="2019" name="Int. J. Syst. Evol. Microbiol.">
        <title>The Global Catalogue of Microorganisms (GCM) 10K type strain sequencing project: providing services to taxonomists for standard genome sequencing and annotation.</title>
        <authorList>
            <consortium name="The Broad Institute Genomics Platform"/>
            <consortium name="The Broad Institute Genome Sequencing Center for Infectious Disease"/>
            <person name="Wu L."/>
            <person name="Ma J."/>
        </authorList>
    </citation>
    <scope>NUCLEOTIDE SEQUENCE [LARGE SCALE GENOMIC DNA]</scope>
    <source>
        <strain evidence="3 4">PSRA2</strain>
    </source>
</reference>
<organism evidence="3 4">
    <name type="scientific">Halomarina ordinaria</name>
    <dbReference type="NCBI Taxonomy" id="3033939"/>
    <lineage>
        <taxon>Archaea</taxon>
        <taxon>Methanobacteriati</taxon>
        <taxon>Methanobacteriota</taxon>
        <taxon>Stenosarchaea group</taxon>
        <taxon>Halobacteria</taxon>
        <taxon>Halobacteriales</taxon>
        <taxon>Natronomonadaceae</taxon>
        <taxon>Halomarina</taxon>
    </lineage>
</organism>
<evidence type="ECO:0000256" key="2">
    <source>
        <dbReference type="SAM" id="MobiDB-lite"/>
    </source>
</evidence>
<protein>
    <recommendedName>
        <fullName evidence="5">Nucleotide exchange factor GrpE</fullName>
    </recommendedName>
</protein>
<evidence type="ECO:0000313" key="4">
    <source>
        <dbReference type="Proteomes" id="UP001596406"/>
    </source>
</evidence>
<evidence type="ECO:0000313" key="3">
    <source>
        <dbReference type="EMBL" id="MFC6837697.1"/>
    </source>
</evidence>
<gene>
    <name evidence="3" type="ORF">ACFQHK_14475</name>
</gene>
<dbReference type="AlphaFoldDB" id="A0ABD5UAX2"/>
<keyword evidence="1" id="KW-0175">Coiled coil</keyword>
<name>A0ABD5UAX2_9EURY</name>
<sequence length="162" mass="17979">MAIQTPHRHAPEPTTEESEAESTREGGAATGETEPEVTMESLVEQLVEERIASLEREIADLEDAVEEVDNFARISLNERKIKQSEANLSEFSDSLTGFAEKAFNGINELEDRLDAHALVLAALLDAVDADVDLSEAERYQEERLVMDTAPDERLAEAIERHS</sequence>
<feature type="region of interest" description="Disordered" evidence="2">
    <location>
        <begin position="1"/>
        <end position="39"/>
    </location>
</feature>
<dbReference type="Proteomes" id="UP001596406">
    <property type="component" value="Unassembled WGS sequence"/>
</dbReference>
<feature type="coiled-coil region" evidence="1">
    <location>
        <begin position="44"/>
        <end position="71"/>
    </location>
</feature>
<evidence type="ECO:0008006" key="5">
    <source>
        <dbReference type="Google" id="ProtNLM"/>
    </source>
</evidence>
<proteinExistence type="predicted"/>
<dbReference type="EMBL" id="JBHSXM010000001">
    <property type="protein sequence ID" value="MFC6837697.1"/>
    <property type="molecule type" value="Genomic_DNA"/>
</dbReference>
<comment type="caution">
    <text evidence="3">The sequence shown here is derived from an EMBL/GenBank/DDBJ whole genome shotgun (WGS) entry which is preliminary data.</text>
</comment>
<accession>A0ABD5UAX2</accession>
<evidence type="ECO:0000256" key="1">
    <source>
        <dbReference type="SAM" id="Coils"/>
    </source>
</evidence>